<feature type="compositionally biased region" description="Basic and acidic residues" evidence="1">
    <location>
        <begin position="1"/>
        <end position="17"/>
    </location>
</feature>
<feature type="compositionally biased region" description="Polar residues" evidence="1">
    <location>
        <begin position="19"/>
        <end position="28"/>
    </location>
</feature>
<evidence type="ECO:0000313" key="3">
    <source>
        <dbReference type="Proteomes" id="UP001352852"/>
    </source>
</evidence>
<evidence type="ECO:0000256" key="1">
    <source>
        <dbReference type="SAM" id="MobiDB-lite"/>
    </source>
</evidence>
<dbReference type="Proteomes" id="UP001352852">
    <property type="component" value="Unassembled WGS sequence"/>
</dbReference>
<protein>
    <submittedName>
        <fullName evidence="2">Uncharacterized protein</fullName>
    </submittedName>
</protein>
<dbReference type="EMBL" id="JAHUTJ010001519">
    <property type="protein sequence ID" value="MED6264730.1"/>
    <property type="molecule type" value="Genomic_DNA"/>
</dbReference>
<sequence length="94" mass="10440">MENGDSRAHSLCEDGSERALSSGSNKGSYTGAKAVARVSYLFLMLRNWVSHRINPVESNNSFLERIRGPTLKDATSIENDTQCVGHNNTQRKKK</sequence>
<name>A0ABU7CSK7_9TELE</name>
<accession>A0ABU7CSK7</accession>
<gene>
    <name evidence="2" type="ORF">CHARACLAT_017821</name>
</gene>
<reference evidence="2 3" key="1">
    <citation type="submission" date="2021-06" db="EMBL/GenBank/DDBJ databases">
        <authorList>
            <person name="Palmer J.M."/>
        </authorList>
    </citation>
    <scope>NUCLEOTIDE SEQUENCE [LARGE SCALE GENOMIC DNA]</scope>
    <source>
        <strain evidence="2 3">CL_MEX2019</strain>
        <tissue evidence="2">Muscle</tissue>
    </source>
</reference>
<comment type="caution">
    <text evidence="2">The sequence shown here is derived from an EMBL/GenBank/DDBJ whole genome shotgun (WGS) entry which is preliminary data.</text>
</comment>
<organism evidence="2 3">
    <name type="scientific">Characodon lateralis</name>
    <dbReference type="NCBI Taxonomy" id="208331"/>
    <lineage>
        <taxon>Eukaryota</taxon>
        <taxon>Metazoa</taxon>
        <taxon>Chordata</taxon>
        <taxon>Craniata</taxon>
        <taxon>Vertebrata</taxon>
        <taxon>Euteleostomi</taxon>
        <taxon>Actinopterygii</taxon>
        <taxon>Neopterygii</taxon>
        <taxon>Teleostei</taxon>
        <taxon>Neoteleostei</taxon>
        <taxon>Acanthomorphata</taxon>
        <taxon>Ovalentaria</taxon>
        <taxon>Atherinomorphae</taxon>
        <taxon>Cyprinodontiformes</taxon>
        <taxon>Goodeidae</taxon>
        <taxon>Characodon</taxon>
    </lineage>
</organism>
<keyword evidence="3" id="KW-1185">Reference proteome</keyword>
<evidence type="ECO:0000313" key="2">
    <source>
        <dbReference type="EMBL" id="MED6264730.1"/>
    </source>
</evidence>
<proteinExistence type="predicted"/>
<feature type="region of interest" description="Disordered" evidence="1">
    <location>
        <begin position="1"/>
        <end position="29"/>
    </location>
</feature>